<accession>A0A562TUA6</accession>
<dbReference type="Proteomes" id="UP000317010">
    <property type="component" value="Unassembled WGS sequence"/>
</dbReference>
<organism evidence="1 2">
    <name type="scientific">Mucilaginibacter frigoritolerans</name>
    <dbReference type="NCBI Taxonomy" id="652788"/>
    <lineage>
        <taxon>Bacteria</taxon>
        <taxon>Pseudomonadati</taxon>
        <taxon>Bacteroidota</taxon>
        <taxon>Sphingobacteriia</taxon>
        <taxon>Sphingobacteriales</taxon>
        <taxon>Sphingobacteriaceae</taxon>
        <taxon>Mucilaginibacter</taxon>
    </lineage>
</organism>
<proteinExistence type="predicted"/>
<evidence type="ECO:0000313" key="1">
    <source>
        <dbReference type="EMBL" id="TWI96828.1"/>
    </source>
</evidence>
<sequence>MKKLYSTKYFKNKNNKHAEASLKKRLRFKKNKKKRNKIQNARTKPQKRVVNNKNKHFDYFKSKAPGNFSFLTHPIEVIEFISTLKSHFDKKRKVFILMNKIKSIDYSAIVILLSIMVKFKEKKVEFNGDFPSDDNINNILIASGFFQTLFKISFKTRERYNIGTHNAIHTHAWKDVDAELGANIMDNVSKMILGHKVIYKGLQRSLVELMQNSFNHATPTKEGEKHWWLSVNVNEKQKIASFSFIDYGVGIFESLNSKKEGSKFFNWKILMNLFSSENNADVLRKILNGDLHKTVTGKHYRGKGLPGIKEAMDRNLISNLHIITNNVFANVGLDKYELLPNNFEGTFVYFEINAQTSSTPWTELQ</sequence>
<name>A0A562TUA6_9SPHI</name>
<protein>
    <submittedName>
        <fullName evidence="1">Uncharacterized protein</fullName>
    </submittedName>
</protein>
<comment type="caution">
    <text evidence="1">The sequence shown here is derived from an EMBL/GenBank/DDBJ whole genome shotgun (WGS) entry which is preliminary data.</text>
</comment>
<gene>
    <name evidence="1" type="ORF">JN11_03941</name>
</gene>
<dbReference type="RefSeq" id="WP_144915208.1">
    <property type="nucleotide sequence ID" value="NZ_VLLI01000012.1"/>
</dbReference>
<evidence type="ECO:0000313" key="2">
    <source>
        <dbReference type="Proteomes" id="UP000317010"/>
    </source>
</evidence>
<reference evidence="1 2" key="1">
    <citation type="submission" date="2019-07" db="EMBL/GenBank/DDBJ databases">
        <title>Genomic Encyclopedia of Archaeal and Bacterial Type Strains, Phase II (KMG-II): from individual species to whole genera.</title>
        <authorList>
            <person name="Goeker M."/>
        </authorList>
    </citation>
    <scope>NUCLEOTIDE SEQUENCE [LARGE SCALE GENOMIC DNA]</scope>
    <source>
        <strain evidence="1 2">ATCC BAA-1854</strain>
    </source>
</reference>
<dbReference type="OrthoDB" id="838909at2"/>
<dbReference type="AlphaFoldDB" id="A0A562TUA6"/>
<keyword evidence="2" id="KW-1185">Reference proteome</keyword>
<dbReference type="EMBL" id="VLLI01000012">
    <property type="protein sequence ID" value="TWI96828.1"/>
    <property type="molecule type" value="Genomic_DNA"/>
</dbReference>